<dbReference type="EMBL" id="BMAU01021258">
    <property type="protein sequence ID" value="GFY06232.1"/>
    <property type="molecule type" value="Genomic_DNA"/>
</dbReference>
<accession>A0A8X6V640</accession>
<evidence type="ECO:0000313" key="2">
    <source>
        <dbReference type="EMBL" id="GFY06232.1"/>
    </source>
</evidence>
<evidence type="ECO:0000313" key="3">
    <source>
        <dbReference type="Proteomes" id="UP000887159"/>
    </source>
</evidence>
<keyword evidence="1" id="KW-0812">Transmembrane</keyword>
<keyword evidence="3" id="KW-1185">Reference proteome</keyword>
<evidence type="ECO:0000256" key="1">
    <source>
        <dbReference type="SAM" id="Phobius"/>
    </source>
</evidence>
<name>A0A8X6V640_TRICX</name>
<gene>
    <name evidence="2" type="ORF">TNCV_2680261</name>
</gene>
<dbReference type="Proteomes" id="UP000887159">
    <property type="component" value="Unassembled WGS sequence"/>
</dbReference>
<comment type="caution">
    <text evidence="2">The sequence shown here is derived from an EMBL/GenBank/DDBJ whole genome shotgun (WGS) entry which is preliminary data.</text>
</comment>
<keyword evidence="1" id="KW-1133">Transmembrane helix</keyword>
<protein>
    <submittedName>
        <fullName evidence="2">Uncharacterized protein</fullName>
    </submittedName>
</protein>
<sequence>MRVIEHNKCNPCNCKACSSDEDDARAGTSYNQFPHDSFIKTLSLKTFQMVGIGCLAVLWCGVIVRYAITGLQEHIWSTNLWKIRIFTIPIS</sequence>
<dbReference type="AlphaFoldDB" id="A0A8X6V640"/>
<proteinExistence type="predicted"/>
<reference evidence="2" key="1">
    <citation type="submission" date="2020-08" db="EMBL/GenBank/DDBJ databases">
        <title>Multicomponent nature underlies the extraordinary mechanical properties of spider dragline silk.</title>
        <authorList>
            <person name="Kono N."/>
            <person name="Nakamura H."/>
            <person name="Mori M."/>
            <person name="Yoshida Y."/>
            <person name="Ohtoshi R."/>
            <person name="Malay A.D."/>
            <person name="Moran D.A.P."/>
            <person name="Tomita M."/>
            <person name="Numata K."/>
            <person name="Arakawa K."/>
        </authorList>
    </citation>
    <scope>NUCLEOTIDE SEQUENCE</scope>
</reference>
<organism evidence="2 3">
    <name type="scientific">Trichonephila clavipes</name>
    <name type="common">Golden silk orbweaver</name>
    <name type="synonym">Nephila clavipes</name>
    <dbReference type="NCBI Taxonomy" id="2585209"/>
    <lineage>
        <taxon>Eukaryota</taxon>
        <taxon>Metazoa</taxon>
        <taxon>Ecdysozoa</taxon>
        <taxon>Arthropoda</taxon>
        <taxon>Chelicerata</taxon>
        <taxon>Arachnida</taxon>
        <taxon>Araneae</taxon>
        <taxon>Araneomorphae</taxon>
        <taxon>Entelegynae</taxon>
        <taxon>Araneoidea</taxon>
        <taxon>Nephilidae</taxon>
        <taxon>Trichonephila</taxon>
    </lineage>
</organism>
<keyword evidence="1" id="KW-0472">Membrane</keyword>
<feature type="transmembrane region" description="Helical" evidence="1">
    <location>
        <begin position="47"/>
        <end position="68"/>
    </location>
</feature>